<sequence>MAVRERHSRDDVEILDRAACAFAACTSREIRSTIYRVLTELASACGAQAAILIERGFVLFHIPVTPPAGPEEAPVDPDEAWVGVVTARRVSDDASQVVYVHDWTGLGGKVLAHPFGYGEEGSVLALRWDAPERGEMGGAAQHISGRVTEMVRRVGAVIGSALQREDLAEERRTLLRRLSESQNLDIASATAVALAHNLNNILAAMLGHTEIALEALRNQPRGYSAVMSIRNASERAAELIESILGFGQRDIPSERISMTRLAAETIELMRPAIPERITLSYDDAIEDAVDDGGAFVFGRAAELQQILLNLLRNATQAIPGEGNVTVSLSQRDGDERLKMQIGALTDRPYIVLAVADDGIGIDPELRATVFRPFYTTRPAGTGLGLSAVADLVAENAGAIRILSSGGRGATFEIWLPLSEPDTRGLDMVRGDGQPVVLVAPDAMRARFEDIIAALGYEPESYGEIEDALDAVLSVFSPPHALLLCTSNVDLDTCIIAAERFCRVSRDVPMTIAVPGRMPPTPLGRIAGRQTWLAGSDNNNAIAACMRLMADVAGHSNEGVTT</sequence>
<evidence type="ECO:0000259" key="4">
    <source>
        <dbReference type="PROSITE" id="PS50109"/>
    </source>
</evidence>
<dbReference type="EC" id="2.7.13.3" evidence="2"/>
<dbReference type="InterPro" id="IPR004358">
    <property type="entry name" value="Sig_transdc_His_kin-like_C"/>
</dbReference>
<dbReference type="SUPFAM" id="SSF55874">
    <property type="entry name" value="ATPase domain of HSP90 chaperone/DNA topoisomerase II/histidine kinase"/>
    <property type="match status" value="1"/>
</dbReference>
<dbReference type="PANTHER" id="PTHR43065">
    <property type="entry name" value="SENSOR HISTIDINE KINASE"/>
    <property type="match status" value="1"/>
</dbReference>
<keyword evidence="5" id="KW-0067">ATP-binding</keyword>
<dbReference type="SMART" id="SM00387">
    <property type="entry name" value="HATPase_c"/>
    <property type="match status" value="1"/>
</dbReference>
<keyword evidence="5" id="KW-0547">Nucleotide-binding</keyword>
<dbReference type="GO" id="GO:0000155">
    <property type="term" value="F:phosphorelay sensor kinase activity"/>
    <property type="evidence" value="ECO:0007669"/>
    <property type="project" value="InterPro"/>
</dbReference>
<dbReference type="GO" id="GO:0005524">
    <property type="term" value="F:ATP binding"/>
    <property type="evidence" value="ECO:0007669"/>
    <property type="project" value="UniProtKB-KW"/>
</dbReference>
<dbReference type="AlphaFoldDB" id="A0AA35V8E8"/>
<proteinExistence type="predicted"/>
<dbReference type="RefSeq" id="WP_289843665.1">
    <property type="nucleotide sequence ID" value="NZ_CATKSH010000016.1"/>
</dbReference>
<name>A0AA35V8E8_9PROT</name>
<keyword evidence="6" id="KW-1185">Reference proteome</keyword>
<protein>
    <recommendedName>
        <fullName evidence="2">histidine kinase</fullName>
        <ecNumber evidence="2">2.7.13.3</ecNumber>
    </recommendedName>
</protein>
<comment type="caution">
    <text evidence="5">The sequence shown here is derived from an EMBL/GenBank/DDBJ whole genome shotgun (WGS) entry which is preliminary data.</text>
</comment>
<dbReference type="Pfam" id="PF02518">
    <property type="entry name" value="HATPase_c"/>
    <property type="match status" value="1"/>
</dbReference>
<reference evidence="5" key="1">
    <citation type="submission" date="2023-03" db="EMBL/GenBank/DDBJ databases">
        <authorList>
            <person name="Cleenwerck I."/>
        </authorList>
    </citation>
    <scope>NUCLEOTIDE SEQUENCE</scope>
    <source>
        <strain evidence="5">LMG 32879</strain>
    </source>
</reference>
<organism evidence="5 6">
    <name type="scientific">Brytella acorum</name>
    <dbReference type="NCBI Taxonomy" id="2959299"/>
    <lineage>
        <taxon>Bacteria</taxon>
        <taxon>Pseudomonadati</taxon>
        <taxon>Pseudomonadota</taxon>
        <taxon>Alphaproteobacteria</taxon>
        <taxon>Acetobacterales</taxon>
        <taxon>Acetobacteraceae</taxon>
        <taxon>Brytella</taxon>
    </lineage>
</organism>
<dbReference type="InterPro" id="IPR036097">
    <property type="entry name" value="HisK_dim/P_sf"/>
</dbReference>
<dbReference type="PRINTS" id="PR00344">
    <property type="entry name" value="BCTRLSENSOR"/>
</dbReference>
<evidence type="ECO:0000256" key="1">
    <source>
        <dbReference type="ARBA" id="ARBA00000085"/>
    </source>
</evidence>
<dbReference type="InterPro" id="IPR036890">
    <property type="entry name" value="HATPase_C_sf"/>
</dbReference>
<dbReference type="CDD" id="cd00082">
    <property type="entry name" value="HisKA"/>
    <property type="match status" value="1"/>
</dbReference>
<dbReference type="SUPFAM" id="SSF47384">
    <property type="entry name" value="Homodimeric domain of signal transducing histidine kinase"/>
    <property type="match status" value="1"/>
</dbReference>
<dbReference type="PANTHER" id="PTHR43065:SF42">
    <property type="entry name" value="TWO-COMPONENT SENSOR PPRA"/>
    <property type="match status" value="1"/>
</dbReference>
<dbReference type="PROSITE" id="PS50109">
    <property type="entry name" value="HIS_KIN"/>
    <property type="match status" value="1"/>
</dbReference>
<dbReference type="InterPro" id="IPR003594">
    <property type="entry name" value="HATPase_dom"/>
</dbReference>
<dbReference type="Gene3D" id="1.10.287.130">
    <property type="match status" value="1"/>
</dbReference>
<feature type="domain" description="Histidine kinase" evidence="4">
    <location>
        <begin position="193"/>
        <end position="419"/>
    </location>
</feature>
<comment type="catalytic activity">
    <reaction evidence="1">
        <text>ATP + protein L-histidine = ADP + protein N-phospho-L-histidine.</text>
        <dbReference type="EC" id="2.7.13.3"/>
    </reaction>
</comment>
<dbReference type="InterPro" id="IPR003661">
    <property type="entry name" value="HisK_dim/P_dom"/>
</dbReference>
<keyword evidence="3" id="KW-0597">Phosphoprotein</keyword>
<dbReference type="Proteomes" id="UP001176960">
    <property type="component" value="Unassembled WGS sequence"/>
</dbReference>
<accession>A0AA35V8E8</accession>
<evidence type="ECO:0000313" key="5">
    <source>
        <dbReference type="EMBL" id="CAI9121504.1"/>
    </source>
</evidence>
<dbReference type="Gene3D" id="3.30.565.10">
    <property type="entry name" value="Histidine kinase-like ATPase, C-terminal domain"/>
    <property type="match status" value="1"/>
</dbReference>
<dbReference type="EMBL" id="CATKSH010000016">
    <property type="protein sequence ID" value="CAI9121504.1"/>
    <property type="molecule type" value="Genomic_DNA"/>
</dbReference>
<evidence type="ECO:0000256" key="2">
    <source>
        <dbReference type="ARBA" id="ARBA00012438"/>
    </source>
</evidence>
<gene>
    <name evidence="5" type="ORF">LMG32879_002351</name>
</gene>
<dbReference type="InterPro" id="IPR005467">
    <property type="entry name" value="His_kinase_dom"/>
</dbReference>
<evidence type="ECO:0000256" key="3">
    <source>
        <dbReference type="ARBA" id="ARBA00022553"/>
    </source>
</evidence>
<evidence type="ECO:0000313" key="6">
    <source>
        <dbReference type="Proteomes" id="UP001176960"/>
    </source>
</evidence>